<evidence type="ECO:0000313" key="2">
    <source>
        <dbReference type="Proteomes" id="UP001319861"/>
    </source>
</evidence>
<dbReference type="Pfam" id="PF13374">
    <property type="entry name" value="TPR_10"/>
    <property type="match status" value="1"/>
</dbReference>
<keyword evidence="2" id="KW-1185">Reference proteome</keyword>
<gene>
    <name evidence="1" type="ORF">SCMU_00330</name>
</gene>
<proteinExistence type="predicted"/>
<evidence type="ECO:0000313" key="1">
    <source>
        <dbReference type="EMBL" id="BCT74191.1"/>
    </source>
</evidence>
<organism evidence="1 2">
    <name type="scientific">Sinomonas cyclohexanicum</name>
    <name type="common">Corynebacterium cyclohexanicum</name>
    <dbReference type="NCBI Taxonomy" id="322009"/>
    <lineage>
        <taxon>Bacteria</taxon>
        <taxon>Bacillati</taxon>
        <taxon>Actinomycetota</taxon>
        <taxon>Actinomycetes</taxon>
        <taxon>Micrococcales</taxon>
        <taxon>Micrococcaceae</taxon>
        <taxon>Sinomonas</taxon>
    </lineage>
</organism>
<sequence>MGLAAIAQPSAAPQDHRRLARLLRRVYPGVGGYSSGLKPDAVAELAIAGLVAEDGGIPGGLGTWALIDDDRYENGLRILARAAVTAPSAQAELEKVVGGLGVPRLKIALEVALQVESPYAMASIISSAAMAGRFDDDLDSAFGLLPEETVALSEVAAVLAERLMKRFSPSDERAPRNGFLLVGVSSRFSDAGWNAKALEAVSAGIAELRQDPSEEARPELGRALSNLSNRLWEMGELEASLAPAAEAVELLASEADRTALLGARNNLAFRYMEAGRYGEARTQCELALEMVPAEGHMASRIRPSALAIENNLVCLDAATGGWERAADRAAALIEQRRSDYAVHRDRNMAYLARALANSAIPFAAVGEAERAGTAIAEARSLHRITAARAPIFAFEAAESALIDAVVRALADSSQSALEALDDAGKTVGGVRAEVGPLAERVAKAIATLAAGLGGGSQLACNELAAIGGDEGSRVRFPVLLEYKDL</sequence>
<name>A0ABN6FDS7_SINCY</name>
<dbReference type="EMBL" id="AP024525">
    <property type="protein sequence ID" value="BCT74191.1"/>
    <property type="molecule type" value="Genomic_DNA"/>
</dbReference>
<dbReference type="Proteomes" id="UP001319861">
    <property type="component" value="Chromosome"/>
</dbReference>
<evidence type="ECO:0008006" key="3">
    <source>
        <dbReference type="Google" id="ProtNLM"/>
    </source>
</evidence>
<protein>
    <recommendedName>
        <fullName evidence="3">Tetratricopeptide repeat protein</fullName>
    </recommendedName>
</protein>
<dbReference type="RefSeq" id="WP_229230961.1">
    <property type="nucleotide sequence ID" value="NZ_AP024525.1"/>
</dbReference>
<dbReference type="InterPro" id="IPR011990">
    <property type="entry name" value="TPR-like_helical_dom_sf"/>
</dbReference>
<dbReference type="Gene3D" id="1.25.40.10">
    <property type="entry name" value="Tetratricopeptide repeat domain"/>
    <property type="match status" value="1"/>
</dbReference>
<reference evidence="1 2" key="1">
    <citation type="journal article" date="2021" name="J. Biosci. Bioeng.">
        <title>Identification and characterization of a chc gene cluster responsible for the aromatization pathway of cyclohexanecarboxylate degradation in Sinomonas cyclohexanicum ATCC 51369.</title>
        <authorList>
            <person name="Yamamoto T."/>
            <person name="Hasegawa Y."/>
            <person name="Lau P.C.K."/>
            <person name="Iwaki H."/>
        </authorList>
    </citation>
    <scope>NUCLEOTIDE SEQUENCE [LARGE SCALE GENOMIC DNA]</scope>
    <source>
        <strain evidence="1 2">ATCC 51369</strain>
    </source>
</reference>
<accession>A0ABN6FDS7</accession>
<dbReference type="SUPFAM" id="SSF48452">
    <property type="entry name" value="TPR-like"/>
    <property type="match status" value="1"/>
</dbReference>